<dbReference type="GO" id="GO:0005524">
    <property type="term" value="F:ATP binding"/>
    <property type="evidence" value="ECO:0007669"/>
    <property type="project" value="UniProtKB-KW"/>
</dbReference>
<evidence type="ECO:0000256" key="8">
    <source>
        <dbReference type="ARBA" id="ARBA00039149"/>
    </source>
</evidence>
<organism evidence="11 12">
    <name type="scientific">Nocardia brasiliensis (strain ATCC 700358 / HUJEG-1)</name>
    <dbReference type="NCBI Taxonomy" id="1133849"/>
    <lineage>
        <taxon>Bacteria</taxon>
        <taxon>Bacillati</taxon>
        <taxon>Actinomycetota</taxon>
        <taxon>Actinomycetes</taxon>
        <taxon>Mycobacteriales</taxon>
        <taxon>Nocardiaceae</taxon>
        <taxon>Nocardia</taxon>
    </lineage>
</organism>
<dbReference type="PIRSF" id="PIRSF006293">
    <property type="entry name" value="ExsB"/>
    <property type="match status" value="1"/>
</dbReference>
<keyword evidence="5" id="KW-0862">Zinc</keyword>
<feature type="transmembrane region" description="Helical" evidence="10">
    <location>
        <begin position="20"/>
        <end position="37"/>
    </location>
</feature>
<dbReference type="InterPro" id="IPR018317">
    <property type="entry name" value="QueC"/>
</dbReference>
<evidence type="ECO:0000313" key="12">
    <source>
        <dbReference type="Proteomes" id="UP000006304"/>
    </source>
</evidence>
<keyword evidence="10" id="KW-0812">Transmembrane</keyword>
<keyword evidence="4" id="KW-0547">Nucleotide-binding</keyword>
<keyword evidence="12" id="KW-1185">Reference proteome</keyword>
<comment type="pathway">
    <text evidence="1">Purine metabolism; 7-cyano-7-deazaguanine biosynthesis.</text>
</comment>
<evidence type="ECO:0000256" key="7">
    <source>
        <dbReference type="ARBA" id="ARBA00037993"/>
    </source>
</evidence>
<dbReference type="KEGG" id="nbr:O3I_023490"/>
<evidence type="ECO:0000256" key="2">
    <source>
        <dbReference type="ARBA" id="ARBA00022598"/>
    </source>
</evidence>
<name>K0ES65_NOCB7</name>
<gene>
    <name evidence="11" type="ORF">O3I_023490</name>
</gene>
<dbReference type="Proteomes" id="UP000006304">
    <property type="component" value="Chromosome"/>
</dbReference>
<dbReference type="PANTHER" id="PTHR42914:SF1">
    <property type="entry name" value="7-CYANO-7-DEAZAGUANINE SYNTHASE"/>
    <property type="match status" value="1"/>
</dbReference>
<dbReference type="HOGENOM" id="CLU_081854_1_0_11"/>
<dbReference type="NCBIfam" id="TIGR00364">
    <property type="entry name" value="7-cyano-7-deazaguanine synthase QueC"/>
    <property type="match status" value="1"/>
</dbReference>
<evidence type="ECO:0000256" key="1">
    <source>
        <dbReference type="ARBA" id="ARBA00005061"/>
    </source>
</evidence>
<accession>K0ES65</accession>
<dbReference type="Gene3D" id="3.40.50.620">
    <property type="entry name" value="HUPs"/>
    <property type="match status" value="1"/>
</dbReference>
<reference evidence="11 12" key="1">
    <citation type="journal article" date="2012" name="J. Bacteriol.">
        <title>Complete genome sequence of Nocardia brasiliensis HUJEG-1.</title>
        <authorList>
            <person name="Vera-Cabrera L."/>
            <person name="Ortiz-Lopez R."/>
            <person name="Elizondo-Gonzalez R."/>
            <person name="Perez-Maya A.A."/>
            <person name="Ocampo-Candiani J."/>
        </authorList>
    </citation>
    <scope>NUCLEOTIDE SEQUENCE [LARGE SCALE GENOMIC DNA]</scope>
    <source>
        <strain evidence="12">ATCC 700358</strain>
    </source>
</reference>
<keyword evidence="10" id="KW-1133">Transmembrane helix</keyword>
<dbReference type="Pfam" id="PF06508">
    <property type="entry name" value="QueC"/>
    <property type="match status" value="1"/>
</dbReference>
<dbReference type="InterPro" id="IPR014729">
    <property type="entry name" value="Rossmann-like_a/b/a_fold"/>
</dbReference>
<dbReference type="GO" id="GO:0046872">
    <property type="term" value="F:metal ion binding"/>
    <property type="evidence" value="ECO:0007669"/>
    <property type="project" value="UniProtKB-KW"/>
</dbReference>
<dbReference type="PANTHER" id="PTHR42914">
    <property type="entry name" value="7-CYANO-7-DEAZAGUANINE SYNTHASE"/>
    <property type="match status" value="1"/>
</dbReference>
<dbReference type="RefSeq" id="WP_014985508.1">
    <property type="nucleotide sequence ID" value="NC_018681.1"/>
</dbReference>
<evidence type="ECO:0000256" key="5">
    <source>
        <dbReference type="ARBA" id="ARBA00022833"/>
    </source>
</evidence>
<dbReference type="AlphaFoldDB" id="K0ES65"/>
<evidence type="ECO:0000256" key="3">
    <source>
        <dbReference type="ARBA" id="ARBA00022723"/>
    </source>
</evidence>
<evidence type="ECO:0000256" key="10">
    <source>
        <dbReference type="SAM" id="Phobius"/>
    </source>
</evidence>
<evidence type="ECO:0000313" key="11">
    <source>
        <dbReference type="EMBL" id="AFU02653.1"/>
    </source>
</evidence>
<evidence type="ECO:0000256" key="9">
    <source>
        <dbReference type="ARBA" id="ARBA00047890"/>
    </source>
</evidence>
<dbReference type="SUPFAM" id="SSF52402">
    <property type="entry name" value="Adenine nucleotide alpha hydrolases-like"/>
    <property type="match status" value="1"/>
</dbReference>
<protein>
    <recommendedName>
        <fullName evidence="8">7-cyano-7-deazaguanine synthase</fullName>
        <ecNumber evidence="8">6.3.4.20</ecNumber>
    </recommendedName>
</protein>
<proteinExistence type="inferred from homology"/>
<dbReference type="EC" id="6.3.4.20" evidence="8"/>
<dbReference type="EMBL" id="CP003876">
    <property type="protein sequence ID" value="AFU02653.1"/>
    <property type="molecule type" value="Genomic_DNA"/>
</dbReference>
<keyword evidence="2" id="KW-0436">Ligase</keyword>
<dbReference type="eggNOG" id="COG0603">
    <property type="taxonomic scope" value="Bacteria"/>
</dbReference>
<evidence type="ECO:0000256" key="4">
    <source>
        <dbReference type="ARBA" id="ARBA00022741"/>
    </source>
</evidence>
<keyword evidence="10" id="KW-0472">Membrane</keyword>
<evidence type="ECO:0000256" key="6">
    <source>
        <dbReference type="ARBA" id="ARBA00022840"/>
    </source>
</evidence>
<keyword evidence="6" id="KW-0067">ATP-binding</keyword>
<keyword evidence="3" id="KW-0479">Metal-binding</keyword>
<sequence>MAMTDTRVVVPLSGGLDSAVAAALAVAAGAEVIAISYRYGQRNQRELEAADVVARKLGVGQHYVIDVALSSWGGSRLFAGTEDSASSYYVPGRNSVFAAIALSLAESRGADAIHLGFTAADRRYPDATAEYLTVLRSLAALTTANAGRPGGIAIDAPLIAMDKLTIVRKAIELQVPVAETWSCYAGGVDPCGCCDACRIRDLSLIRAGVPELATGPGRAAYDDGAERATENLWRFLLRD</sequence>
<comment type="catalytic activity">
    <reaction evidence="9">
        <text>7-carboxy-7-carbaguanine + NH4(+) + 2 ATP = 7-cyano-7-carbaguanine + 2 AMP + 2 diphosphate + 2 H(+)</text>
        <dbReference type="Rhea" id="RHEA:27982"/>
        <dbReference type="ChEBI" id="CHEBI:15378"/>
        <dbReference type="ChEBI" id="CHEBI:28938"/>
        <dbReference type="ChEBI" id="CHEBI:30616"/>
        <dbReference type="ChEBI" id="CHEBI:33019"/>
        <dbReference type="ChEBI" id="CHEBI:45075"/>
        <dbReference type="ChEBI" id="CHEBI:61036"/>
        <dbReference type="ChEBI" id="CHEBI:456215"/>
        <dbReference type="EC" id="6.3.4.20"/>
    </reaction>
</comment>
<dbReference type="STRING" id="1133849.O3I_023490"/>
<dbReference type="GO" id="GO:0016874">
    <property type="term" value="F:ligase activity"/>
    <property type="evidence" value="ECO:0007669"/>
    <property type="project" value="UniProtKB-KW"/>
</dbReference>
<comment type="similarity">
    <text evidence="7">Belongs to the QueC family.</text>
</comment>